<protein>
    <recommendedName>
        <fullName evidence="2">Prepilin type IV endopeptidase peptidase domain-containing protein</fullName>
    </recommendedName>
</protein>
<name>A0A645ALB2_9ZZZZ</name>
<keyword evidence="1" id="KW-0812">Transmembrane</keyword>
<dbReference type="AlphaFoldDB" id="A0A645ALB2"/>
<proteinExistence type="predicted"/>
<dbReference type="GO" id="GO:0016020">
    <property type="term" value="C:membrane"/>
    <property type="evidence" value="ECO:0007669"/>
    <property type="project" value="InterPro"/>
</dbReference>
<accession>A0A645ALB2</accession>
<feature type="transmembrane region" description="Helical" evidence="1">
    <location>
        <begin position="53"/>
        <end position="71"/>
    </location>
</feature>
<comment type="caution">
    <text evidence="3">The sequence shown here is derived from an EMBL/GenBank/DDBJ whole genome shotgun (WGS) entry which is preliminary data.</text>
</comment>
<evidence type="ECO:0000256" key="1">
    <source>
        <dbReference type="SAM" id="Phobius"/>
    </source>
</evidence>
<organism evidence="3">
    <name type="scientific">bioreactor metagenome</name>
    <dbReference type="NCBI Taxonomy" id="1076179"/>
    <lineage>
        <taxon>unclassified sequences</taxon>
        <taxon>metagenomes</taxon>
        <taxon>ecological metagenomes</taxon>
    </lineage>
</organism>
<dbReference type="Pfam" id="PF01478">
    <property type="entry name" value="Peptidase_A24"/>
    <property type="match status" value="1"/>
</dbReference>
<reference evidence="3" key="1">
    <citation type="submission" date="2019-08" db="EMBL/GenBank/DDBJ databases">
        <authorList>
            <person name="Kucharzyk K."/>
            <person name="Murdoch R.W."/>
            <person name="Higgins S."/>
            <person name="Loffler F."/>
        </authorList>
    </citation>
    <scope>NUCLEOTIDE SEQUENCE</scope>
</reference>
<evidence type="ECO:0000313" key="3">
    <source>
        <dbReference type="EMBL" id="MPM53900.1"/>
    </source>
</evidence>
<dbReference type="InterPro" id="IPR000045">
    <property type="entry name" value="Prepilin_IV_endopep_pep"/>
</dbReference>
<keyword evidence="1" id="KW-0472">Membrane</keyword>
<dbReference type="GO" id="GO:0004190">
    <property type="term" value="F:aspartic-type endopeptidase activity"/>
    <property type="evidence" value="ECO:0007669"/>
    <property type="project" value="InterPro"/>
</dbReference>
<feature type="domain" description="Prepilin type IV endopeptidase peptidase" evidence="2">
    <location>
        <begin position="14"/>
        <end position="105"/>
    </location>
</feature>
<sequence length="142" mass="15034">MAANVPLLLQAVSFTILLTAVAVCDIRRRIIPDMLCAGIALTSLLAFEPKNLAGALIAVIPLVIARFFGGIEGGDIKLMAASGLVLGFRQSLAAAILGFTAFAVFSGIYTLIGKVRGRDTERKPYPLAPFLSLGCLATYFLF</sequence>
<feature type="transmembrane region" description="Helical" evidence="1">
    <location>
        <begin position="92"/>
        <end position="112"/>
    </location>
</feature>
<evidence type="ECO:0000259" key="2">
    <source>
        <dbReference type="Pfam" id="PF01478"/>
    </source>
</evidence>
<dbReference type="Gene3D" id="1.20.120.1220">
    <property type="match status" value="1"/>
</dbReference>
<feature type="transmembrane region" description="Helical" evidence="1">
    <location>
        <begin position="6"/>
        <end position="23"/>
    </location>
</feature>
<keyword evidence="1" id="KW-1133">Transmembrane helix</keyword>
<gene>
    <name evidence="3" type="ORF">SDC9_100670</name>
</gene>
<dbReference type="EMBL" id="VSSQ01014553">
    <property type="protein sequence ID" value="MPM53900.1"/>
    <property type="molecule type" value="Genomic_DNA"/>
</dbReference>